<keyword evidence="5 6" id="KW-0472">Membrane</keyword>
<proteinExistence type="predicted"/>
<feature type="transmembrane region" description="Helical" evidence="6">
    <location>
        <begin position="803"/>
        <end position="822"/>
    </location>
</feature>
<keyword evidence="4 6" id="KW-1133">Transmembrane helix</keyword>
<evidence type="ECO:0000256" key="6">
    <source>
        <dbReference type="SAM" id="Phobius"/>
    </source>
</evidence>
<evidence type="ECO:0000256" key="3">
    <source>
        <dbReference type="ARBA" id="ARBA00022692"/>
    </source>
</evidence>
<keyword evidence="3 6" id="KW-0812">Transmembrane</keyword>
<dbReference type="PANTHER" id="PTHR30572:SF18">
    <property type="entry name" value="ABC-TYPE MACROLIDE FAMILY EXPORT SYSTEM PERMEASE COMPONENT 2"/>
    <property type="match status" value="1"/>
</dbReference>
<dbReference type="Pfam" id="PF12704">
    <property type="entry name" value="MacB_PCD"/>
    <property type="match status" value="2"/>
</dbReference>
<feature type="domain" description="ABC3 transporter permease C-terminal" evidence="7">
    <location>
        <begin position="322"/>
        <end position="436"/>
    </location>
</feature>
<feature type="transmembrane region" description="Helical" evidence="6">
    <location>
        <begin position="755"/>
        <end position="783"/>
    </location>
</feature>
<feature type="transmembrane region" description="Helical" evidence="6">
    <location>
        <begin position="410"/>
        <end position="433"/>
    </location>
</feature>
<protein>
    <submittedName>
        <fullName evidence="9">FtsX-like permease family protein</fullName>
    </submittedName>
</protein>
<comment type="caution">
    <text evidence="9">The sequence shown here is derived from an EMBL/GenBank/DDBJ whole genome shotgun (WGS) entry which is preliminary data.</text>
</comment>
<dbReference type="Pfam" id="PF02687">
    <property type="entry name" value="FtsX"/>
    <property type="match status" value="2"/>
</dbReference>
<sequence length="842" mass="93347">MQNQEERKIETVLRNNLIIAWRNLMRHRLHTVINLAGLGLGMAFCLLAWRFASQEWSFDRFHSKGDRIYRVYVEAMGSEEGLMRMADLIEFAFAPELEALSPHVERTVRLSAGDGDERKRRVVRTTFEGSSSDEEFLLVDPAFFEVFDFPLLLGDAATALAERNSVVLSYEMAQRLFGDADPLGQSLTIASTRSRIGTEDFTITGVAVPVSHTSSIRFNMLLPFENTEFLFRKSPNEWDGSCNAYVLLASDVDPADLTPAFVQLTRNMIQSDGQEIPEDLPEDFSLFRLQPLIDLHSDTSMMQWVGHVVEPRDPFISYVLVSMALAVLLMGCINFVNLAIGRASLRAAEVGVRKAAGAGRGQLIRQFIGEAVVLSMVGLGAGCGLAALLLPAFNATFSQELSLGLSEPSMLGALGILLLLVSLSAGWYPALVLSRLVPLSAIRRNVSITGVTRLSRVLVSVQLAISVGLITCTLVMYHQLEHLMTRHTDQERVILVDTDSIGPMDHLNSLVNAFLQHSRLASISLMDEDYEDFLDFGRHSGRYWAVTESNREVNILPYEVDHNFVETMNLELIHGRDFSLDQGDKYNLVLISESAAAQLGFADPIGETIDIVRMSSREGRKPIGGRSGIGTGALIIGVVKDFTFQSGYEDFPPGLLLLFPDLGTPDLMFVRMKPGDVQEVVQYMQETWDSVIGYSDFHFSFLQQDMEAAYRDELRWRRLITWAAVGAVFISALGAFALTALAAGRRTKEFGIRKALGASVFGLTTLMTREFACLALIGALVAWPLSWWWMRDWLNGFAFRIDLAAWHFAAGAAIALVAVLVSSGHQAYKAAKADPVEALRYE</sequence>
<dbReference type="InterPro" id="IPR003838">
    <property type="entry name" value="ABC3_permease_C"/>
</dbReference>
<dbReference type="InterPro" id="IPR050250">
    <property type="entry name" value="Macrolide_Exporter_MacB"/>
</dbReference>
<feature type="transmembrane region" description="Helical" evidence="6">
    <location>
        <begin position="719"/>
        <end position="743"/>
    </location>
</feature>
<dbReference type="PANTHER" id="PTHR30572">
    <property type="entry name" value="MEMBRANE COMPONENT OF TRANSPORTER-RELATED"/>
    <property type="match status" value="1"/>
</dbReference>
<dbReference type="EMBL" id="VXRY01000337">
    <property type="protein sequence ID" value="MXY34125.1"/>
    <property type="molecule type" value="Genomic_DNA"/>
</dbReference>
<feature type="domain" description="MacB-like periplasmic core" evidence="8">
    <location>
        <begin position="31"/>
        <end position="258"/>
    </location>
</feature>
<dbReference type="AlphaFoldDB" id="A0A6B0Y155"/>
<accession>A0A6B0Y155</accession>
<reference evidence="9" key="1">
    <citation type="submission" date="2019-09" db="EMBL/GenBank/DDBJ databases">
        <title>Characterisation of the sponge microbiome using genome-centric metagenomics.</title>
        <authorList>
            <person name="Engelberts J.P."/>
            <person name="Robbins S.J."/>
            <person name="De Goeij J.M."/>
            <person name="Aranda M."/>
            <person name="Bell S.C."/>
            <person name="Webster N.S."/>
        </authorList>
    </citation>
    <scope>NUCLEOTIDE SEQUENCE</scope>
    <source>
        <strain evidence="9">SB0664_bin_43</strain>
    </source>
</reference>
<evidence type="ECO:0000313" key="9">
    <source>
        <dbReference type="EMBL" id="MXY34125.1"/>
    </source>
</evidence>
<evidence type="ECO:0000256" key="2">
    <source>
        <dbReference type="ARBA" id="ARBA00022475"/>
    </source>
</evidence>
<feature type="transmembrane region" description="Helical" evidence="6">
    <location>
        <begin position="32"/>
        <end position="52"/>
    </location>
</feature>
<evidence type="ECO:0000256" key="4">
    <source>
        <dbReference type="ARBA" id="ARBA00022989"/>
    </source>
</evidence>
<dbReference type="InterPro" id="IPR025857">
    <property type="entry name" value="MacB_PCD"/>
</dbReference>
<dbReference type="GO" id="GO:0022857">
    <property type="term" value="F:transmembrane transporter activity"/>
    <property type="evidence" value="ECO:0007669"/>
    <property type="project" value="TreeGrafter"/>
</dbReference>
<evidence type="ECO:0000259" key="8">
    <source>
        <dbReference type="Pfam" id="PF12704"/>
    </source>
</evidence>
<evidence type="ECO:0000259" key="7">
    <source>
        <dbReference type="Pfam" id="PF02687"/>
    </source>
</evidence>
<feature type="domain" description="ABC3 transporter permease C-terminal" evidence="7">
    <location>
        <begin position="724"/>
        <end position="835"/>
    </location>
</feature>
<feature type="transmembrane region" description="Helical" evidence="6">
    <location>
        <begin position="454"/>
        <end position="477"/>
    </location>
</feature>
<dbReference type="GO" id="GO:0005886">
    <property type="term" value="C:plasma membrane"/>
    <property type="evidence" value="ECO:0007669"/>
    <property type="project" value="UniProtKB-SubCell"/>
</dbReference>
<organism evidence="9">
    <name type="scientific">Boseongicola sp. SB0664_bin_43</name>
    <dbReference type="NCBI Taxonomy" id="2604844"/>
    <lineage>
        <taxon>Bacteria</taxon>
        <taxon>Pseudomonadati</taxon>
        <taxon>Pseudomonadota</taxon>
        <taxon>Alphaproteobacteria</taxon>
        <taxon>Rhodobacterales</taxon>
        <taxon>Paracoccaceae</taxon>
        <taxon>Boseongicola</taxon>
    </lineage>
</organism>
<comment type="subcellular location">
    <subcellularLocation>
        <location evidence="1">Cell membrane</location>
        <topology evidence="1">Multi-pass membrane protein</topology>
    </subcellularLocation>
</comment>
<feature type="transmembrane region" description="Helical" evidence="6">
    <location>
        <begin position="367"/>
        <end position="390"/>
    </location>
</feature>
<evidence type="ECO:0000256" key="5">
    <source>
        <dbReference type="ARBA" id="ARBA00023136"/>
    </source>
</evidence>
<evidence type="ECO:0000256" key="1">
    <source>
        <dbReference type="ARBA" id="ARBA00004651"/>
    </source>
</evidence>
<feature type="domain" description="MacB-like periplasmic core" evidence="8">
    <location>
        <begin position="463"/>
        <end position="682"/>
    </location>
</feature>
<name>A0A6B0Y155_9RHOB</name>
<gene>
    <name evidence="9" type="ORF">F4Y60_08540</name>
</gene>
<feature type="transmembrane region" description="Helical" evidence="6">
    <location>
        <begin position="315"/>
        <end position="336"/>
    </location>
</feature>
<keyword evidence="2" id="KW-1003">Cell membrane</keyword>